<dbReference type="GO" id="GO:0006465">
    <property type="term" value="P:signal peptide processing"/>
    <property type="evidence" value="ECO:0007669"/>
    <property type="project" value="InterPro"/>
</dbReference>
<dbReference type="InterPro" id="IPR019533">
    <property type="entry name" value="Peptidase_S26"/>
</dbReference>
<dbReference type="GO" id="GO:0009003">
    <property type="term" value="F:signal peptidase activity"/>
    <property type="evidence" value="ECO:0007669"/>
    <property type="project" value="UniProtKB-EC"/>
</dbReference>
<evidence type="ECO:0000313" key="8">
    <source>
        <dbReference type="EMBL" id="CAB4875169.1"/>
    </source>
</evidence>
<proteinExistence type="inferred from homology"/>
<dbReference type="Pfam" id="PF10502">
    <property type="entry name" value="Peptidase_S26"/>
    <property type="match status" value="1"/>
</dbReference>
<dbReference type="PANTHER" id="PTHR43390:SF1">
    <property type="entry name" value="CHLOROPLAST PROCESSING PEPTIDASE"/>
    <property type="match status" value="1"/>
</dbReference>
<dbReference type="SUPFAM" id="SSF51306">
    <property type="entry name" value="LexA/Signal peptidase"/>
    <property type="match status" value="1"/>
</dbReference>
<dbReference type="CDD" id="cd06530">
    <property type="entry name" value="S26_SPase_I"/>
    <property type="match status" value="1"/>
</dbReference>
<name>A0A6J6IYP5_9ZZZZ</name>
<dbReference type="EMBL" id="CAEZVJ010000059">
    <property type="protein sequence ID" value="CAB4629139.1"/>
    <property type="molecule type" value="Genomic_DNA"/>
</dbReference>
<comment type="similarity">
    <text evidence="2">Belongs to the peptidase S26 family.</text>
</comment>
<accession>A0A6J6IYP5</accession>
<evidence type="ECO:0000256" key="5">
    <source>
        <dbReference type="SAM" id="Phobius"/>
    </source>
</evidence>
<dbReference type="Gene3D" id="2.10.109.10">
    <property type="entry name" value="Umud Fragment, subunit A"/>
    <property type="match status" value="1"/>
</dbReference>
<dbReference type="InterPro" id="IPR019758">
    <property type="entry name" value="Pept_S26A_signal_pept_1_CS"/>
</dbReference>
<dbReference type="EC" id="3.4.21.89" evidence="3"/>
<dbReference type="NCBIfam" id="TIGR02227">
    <property type="entry name" value="sigpep_I_bact"/>
    <property type="match status" value="1"/>
</dbReference>
<dbReference type="AlphaFoldDB" id="A0A6J6IYP5"/>
<keyword evidence="5" id="KW-1133">Transmembrane helix</keyword>
<dbReference type="EMBL" id="CAFBLO010000110">
    <property type="protein sequence ID" value="CAB4875169.1"/>
    <property type="molecule type" value="Genomic_DNA"/>
</dbReference>
<dbReference type="PRINTS" id="PR00727">
    <property type="entry name" value="LEADERPTASE"/>
</dbReference>
<sequence>MPKTFVKGLLGFLKDLVIIVAAALLISFVVKTFLFRSFFIPSASMENTLIVDDRIIVNELVPDVFPLQHGDVVVFSDPGGWLPNYDSPEPDLVTAALDLIATVVGFGGSDSQDHLVKRLIGLPGDRVVCCDAKGLLQVNGKSVNEPYIVTSPHHEASSGMKFDVTVPADSLWVMGDNRYDSADSRYNQDKPGNGFVPLDKVVGRAVLVSWPISHWAWLDNHAGNFANAE</sequence>
<feature type="transmembrane region" description="Helical" evidence="5">
    <location>
        <begin position="16"/>
        <end position="35"/>
    </location>
</feature>
<keyword evidence="4" id="KW-0378">Hydrolase</keyword>
<reference evidence="7" key="1">
    <citation type="submission" date="2020-05" db="EMBL/GenBank/DDBJ databases">
        <authorList>
            <person name="Chiriac C."/>
            <person name="Salcher M."/>
            <person name="Ghai R."/>
            <person name="Kavagutti S V."/>
        </authorList>
    </citation>
    <scope>NUCLEOTIDE SEQUENCE</scope>
</reference>
<dbReference type="PANTHER" id="PTHR43390">
    <property type="entry name" value="SIGNAL PEPTIDASE I"/>
    <property type="match status" value="1"/>
</dbReference>
<organism evidence="7">
    <name type="scientific">freshwater metagenome</name>
    <dbReference type="NCBI Taxonomy" id="449393"/>
    <lineage>
        <taxon>unclassified sequences</taxon>
        <taxon>metagenomes</taxon>
        <taxon>ecological metagenomes</taxon>
    </lineage>
</organism>
<dbReference type="InterPro" id="IPR000223">
    <property type="entry name" value="Pept_S26A_signal_pept_1"/>
</dbReference>
<keyword evidence="5" id="KW-0812">Transmembrane</keyword>
<dbReference type="InterPro" id="IPR036286">
    <property type="entry name" value="LexA/Signal_pep-like_sf"/>
</dbReference>
<evidence type="ECO:0000259" key="6">
    <source>
        <dbReference type="Pfam" id="PF10502"/>
    </source>
</evidence>
<dbReference type="PROSITE" id="PS00761">
    <property type="entry name" value="SPASE_I_3"/>
    <property type="match status" value="1"/>
</dbReference>
<evidence type="ECO:0000313" key="7">
    <source>
        <dbReference type="EMBL" id="CAB4629139.1"/>
    </source>
</evidence>
<evidence type="ECO:0000256" key="2">
    <source>
        <dbReference type="ARBA" id="ARBA00009370"/>
    </source>
</evidence>
<protein>
    <recommendedName>
        <fullName evidence="3">signal peptidase I</fullName>
        <ecNumber evidence="3">3.4.21.89</ecNumber>
    </recommendedName>
</protein>
<feature type="domain" description="Peptidase S26" evidence="6">
    <location>
        <begin position="15"/>
        <end position="210"/>
    </location>
</feature>
<evidence type="ECO:0000256" key="4">
    <source>
        <dbReference type="ARBA" id="ARBA00022801"/>
    </source>
</evidence>
<evidence type="ECO:0000256" key="1">
    <source>
        <dbReference type="ARBA" id="ARBA00000677"/>
    </source>
</evidence>
<keyword evidence="5" id="KW-0472">Membrane</keyword>
<comment type="catalytic activity">
    <reaction evidence="1">
        <text>Cleavage of hydrophobic, N-terminal signal or leader sequences from secreted and periplasmic proteins.</text>
        <dbReference type="EC" id="3.4.21.89"/>
    </reaction>
</comment>
<dbReference type="GO" id="GO:0016020">
    <property type="term" value="C:membrane"/>
    <property type="evidence" value="ECO:0007669"/>
    <property type="project" value="InterPro"/>
</dbReference>
<dbReference type="GO" id="GO:0004252">
    <property type="term" value="F:serine-type endopeptidase activity"/>
    <property type="evidence" value="ECO:0007669"/>
    <property type="project" value="InterPro"/>
</dbReference>
<gene>
    <name evidence="7" type="ORF">UFOPK1961_00638</name>
    <name evidence="8" type="ORF">UFOPK3364_00972</name>
</gene>
<evidence type="ECO:0000256" key="3">
    <source>
        <dbReference type="ARBA" id="ARBA00013208"/>
    </source>
</evidence>